<dbReference type="Proteomes" id="UP000027135">
    <property type="component" value="Unassembled WGS sequence"/>
</dbReference>
<sequence length="127" mass="14266">MAALISNAANGFRAVTFDRSDLISLNLNTPDGIFNGDPTREEQPPGGGEVTKHCAQLCKSASNYKCRDKHRLNIKMNSSRATSRVRWANEENTSVPRTFYALVLRAEKQKNEGRKVLTQKKIEAKMR</sequence>
<protein>
    <submittedName>
        <fullName evidence="1">Uncharacterized protein</fullName>
    </submittedName>
</protein>
<evidence type="ECO:0000313" key="1">
    <source>
        <dbReference type="EMBL" id="KDR06436.1"/>
    </source>
</evidence>
<accession>A0A067QQ95</accession>
<name>A0A067QQ95_ZOONE</name>
<reference evidence="1 2" key="1">
    <citation type="journal article" date="2014" name="Nat. Commun.">
        <title>Molecular traces of alternative social organization in a termite genome.</title>
        <authorList>
            <person name="Terrapon N."/>
            <person name="Li C."/>
            <person name="Robertson H.M."/>
            <person name="Ji L."/>
            <person name="Meng X."/>
            <person name="Booth W."/>
            <person name="Chen Z."/>
            <person name="Childers C.P."/>
            <person name="Glastad K.M."/>
            <person name="Gokhale K."/>
            <person name="Gowin J."/>
            <person name="Gronenberg W."/>
            <person name="Hermansen R.A."/>
            <person name="Hu H."/>
            <person name="Hunt B.G."/>
            <person name="Huylmans A.K."/>
            <person name="Khalil S.M."/>
            <person name="Mitchell R.D."/>
            <person name="Munoz-Torres M.C."/>
            <person name="Mustard J.A."/>
            <person name="Pan H."/>
            <person name="Reese J.T."/>
            <person name="Scharf M.E."/>
            <person name="Sun F."/>
            <person name="Vogel H."/>
            <person name="Xiao J."/>
            <person name="Yang W."/>
            <person name="Yang Z."/>
            <person name="Yang Z."/>
            <person name="Zhou J."/>
            <person name="Zhu J."/>
            <person name="Brent C.S."/>
            <person name="Elsik C.G."/>
            <person name="Goodisman M.A."/>
            <person name="Liberles D.A."/>
            <person name="Roe R.M."/>
            <person name="Vargo E.L."/>
            <person name="Vilcinskas A."/>
            <person name="Wang J."/>
            <person name="Bornberg-Bauer E."/>
            <person name="Korb J."/>
            <person name="Zhang G."/>
            <person name="Liebig J."/>
        </authorList>
    </citation>
    <scope>NUCLEOTIDE SEQUENCE [LARGE SCALE GENOMIC DNA]</scope>
    <source>
        <tissue evidence="1">Whole organism</tissue>
    </source>
</reference>
<keyword evidence="2" id="KW-1185">Reference proteome</keyword>
<evidence type="ECO:0000313" key="2">
    <source>
        <dbReference type="Proteomes" id="UP000027135"/>
    </source>
</evidence>
<organism evidence="1 2">
    <name type="scientific">Zootermopsis nevadensis</name>
    <name type="common">Dampwood termite</name>
    <dbReference type="NCBI Taxonomy" id="136037"/>
    <lineage>
        <taxon>Eukaryota</taxon>
        <taxon>Metazoa</taxon>
        <taxon>Ecdysozoa</taxon>
        <taxon>Arthropoda</taxon>
        <taxon>Hexapoda</taxon>
        <taxon>Insecta</taxon>
        <taxon>Pterygota</taxon>
        <taxon>Neoptera</taxon>
        <taxon>Polyneoptera</taxon>
        <taxon>Dictyoptera</taxon>
        <taxon>Blattodea</taxon>
        <taxon>Blattoidea</taxon>
        <taxon>Termitoidae</taxon>
        <taxon>Termopsidae</taxon>
        <taxon>Zootermopsis</taxon>
    </lineage>
</organism>
<dbReference type="AlphaFoldDB" id="A0A067QQ95"/>
<gene>
    <name evidence="1" type="ORF">L798_04440</name>
</gene>
<proteinExistence type="predicted"/>
<dbReference type="EMBL" id="KK853596">
    <property type="protein sequence ID" value="KDR06436.1"/>
    <property type="molecule type" value="Genomic_DNA"/>
</dbReference>
<dbReference type="InParanoid" id="A0A067QQ95"/>